<dbReference type="EMBL" id="CM047899">
    <property type="protein sequence ID" value="KAJ0101101.1"/>
    <property type="molecule type" value="Genomic_DNA"/>
</dbReference>
<evidence type="ECO:0000313" key="1">
    <source>
        <dbReference type="EMBL" id="KAJ0101101.1"/>
    </source>
</evidence>
<dbReference type="Proteomes" id="UP001164250">
    <property type="component" value="Chromosome 3"/>
</dbReference>
<accession>A0ACC1BQ13</accession>
<proteinExistence type="predicted"/>
<sequence>MQRGWAWPAVVLVGFCLARPNPDTPEYNLTTWPAARPDFAISAKHVLALVHHDEKLDRLDQFVEEVNIKLERIGDSILNVVSKSIIENQQGTIDFIKAFKAKVFDTLAKHQAQVEVVKMGLEEMKTD</sequence>
<name>A0ACC1BQ13_9ROSI</name>
<gene>
    <name evidence="1" type="ORF">Patl1_04626</name>
</gene>
<protein>
    <submittedName>
        <fullName evidence="1">Uncharacterized protein</fullName>
    </submittedName>
</protein>
<keyword evidence="2" id="KW-1185">Reference proteome</keyword>
<evidence type="ECO:0000313" key="2">
    <source>
        <dbReference type="Proteomes" id="UP001164250"/>
    </source>
</evidence>
<organism evidence="1 2">
    <name type="scientific">Pistacia atlantica</name>
    <dbReference type="NCBI Taxonomy" id="434234"/>
    <lineage>
        <taxon>Eukaryota</taxon>
        <taxon>Viridiplantae</taxon>
        <taxon>Streptophyta</taxon>
        <taxon>Embryophyta</taxon>
        <taxon>Tracheophyta</taxon>
        <taxon>Spermatophyta</taxon>
        <taxon>Magnoliopsida</taxon>
        <taxon>eudicotyledons</taxon>
        <taxon>Gunneridae</taxon>
        <taxon>Pentapetalae</taxon>
        <taxon>rosids</taxon>
        <taxon>malvids</taxon>
        <taxon>Sapindales</taxon>
        <taxon>Anacardiaceae</taxon>
        <taxon>Pistacia</taxon>
    </lineage>
</organism>
<reference evidence="2" key="1">
    <citation type="journal article" date="2023" name="G3 (Bethesda)">
        <title>Genome assembly and association tests identify interacting loci associated with vigor, precocity, and sex in interspecific pistachio rootstocks.</title>
        <authorList>
            <person name="Palmer W."/>
            <person name="Jacygrad E."/>
            <person name="Sagayaradj S."/>
            <person name="Cavanaugh K."/>
            <person name="Han R."/>
            <person name="Bertier L."/>
            <person name="Beede B."/>
            <person name="Kafkas S."/>
            <person name="Golino D."/>
            <person name="Preece J."/>
            <person name="Michelmore R."/>
        </authorList>
    </citation>
    <scope>NUCLEOTIDE SEQUENCE [LARGE SCALE GENOMIC DNA]</scope>
</reference>
<comment type="caution">
    <text evidence="1">The sequence shown here is derived from an EMBL/GenBank/DDBJ whole genome shotgun (WGS) entry which is preliminary data.</text>
</comment>